<keyword evidence="4" id="KW-0949">S-adenosyl-L-methionine</keyword>
<dbReference type="Gene3D" id="3.80.30.20">
    <property type="entry name" value="tm_1862 like domain"/>
    <property type="match status" value="1"/>
</dbReference>
<keyword evidence="5" id="KW-0479">Metal-binding</keyword>
<dbReference type="Pfam" id="PF04055">
    <property type="entry name" value="Radical_SAM"/>
    <property type="match status" value="1"/>
</dbReference>
<dbReference type="HOGENOM" id="CLU_434643_0_0_5"/>
<dbReference type="SFLD" id="SFLDS00029">
    <property type="entry name" value="Radical_SAM"/>
    <property type="match status" value="1"/>
</dbReference>
<evidence type="ECO:0000256" key="5">
    <source>
        <dbReference type="ARBA" id="ARBA00022723"/>
    </source>
</evidence>
<proteinExistence type="predicted"/>
<evidence type="ECO:0000259" key="9">
    <source>
        <dbReference type="PROSITE" id="PS51918"/>
    </source>
</evidence>
<dbReference type="InterPro" id="IPR036724">
    <property type="entry name" value="Cobalamin-bd_sf"/>
</dbReference>
<evidence type="ECO:0000256" key="6">
    <source>
        <dbReference type="ARBA" id="ARBA00023004"/>
    </source>
</evidence>
<keyword evidence="6" id="KW-0408">Iron</keyword>
<evidence type="ECO:0000256" key="3">
    <source>
        <dbReference type="ARBA" id="ARBA00022679"/>
    </source>
</evidence>
<dbReference type="STRING" id="342108.amb0086"/>
<dbReference type="InterPro" id="IPR006638">
    <property type="entry name" value="Elp3/MiaA/NifB-like_rSAM"/>
</dbReference>
<evidence type="ECO:0000313" key="10">
    <source>
        <dbReference type="EMBL" id="BAE48890.1"/>
    </source>
</evidence>
<sequence length="629" mass="71203">MMNILLITTPIRVRPTNFPPIGALSLLKAARKNGFPSTQFYHVDGNRPDYGAVLEHLEKVRPDVVGISAVVSTAYAYTKRLCGDIKRLLPDTLVVVGGNLAASAEILLRKAGADLCCIGEGERVFVNVLRRAETTHRPADFLDIPGLALLDGNGRLRTTSFEAPLGRDEIYDYDIADLVAACDDIETYINPLFIDDECQSSEFKFDQMAWQPHRRNKKLAIIPGAKGCVARCTFCHRFDKGIRYIPVDRIMRQIEILVRDHDVGFISFGDENFGTDKRWLAELCARLKPLDLLWRVGGMRVNCVSPEIIAMMQDAGCRFIAYGMETGSPRMLEVMEKKTTIEDNRNAIRWTIEAGIAAPIQIVLGMPGETSETVQETIEFCKHGQTFRPEQNPNDLSINYAQALPGTPLYEFARSRGHIPLDLDGEERYLLSISDHDAHDEVTTLNLTDYPALICQSWRPRMTVEVNYAYVAKFGLEHYHKVLLNDANYFKKKRRDDGYFANPKRLVDTSMTVDSMHGSRDAMEVEDENTLPSLWGLLRQGNLGLAMICYPILFYRLRRLIPLMILAKNAKRVGLDCAVRQLAETMRWLLRRNWRGGPFTYKSLRKIVKDDIGPIPGDRDGMDVLRQGR</sequence>
<dbReference type="EMBL" id="AP007255">
    <property type="protein sequence ID" value="BAE48890.1"/>
    <property type="molecule type" value="Genomic_DNA"/>
</dbReference>
<keyword evidence="2" id="KW-0489">Methyltransferase</keyword>
<comment type="cofactor">
    <cofactor evidence="1">
        <name>[4Fe-4S] cluster</name>
        <dbReference type="ChEBI" id="CHEBI:49883"/>
    </cofactor>
</comment>
<dbReference type="PANTHER" id="PTHR43409:SF7">
    <property type="entry name" value="BLL1977 PROTEIN"/>
    <property type="match status" value="1"/>
</dbReference>
<evidence type="ECO:0000259" key="8">
    <source>
        <dbReference type="PROSITE" id="PS51332"/>
    </source>
</evidence>
<dbReference type="InterPro" id="IPR051198">
    <property type="entry name" value="BchE-like"/>
</dbReference>
<dbReference type="GO" id="GO:0003824">
    <property type="term" value="F:catalytic activity"/>
    <property type="evidence" value="ECO:0007669"/>
    <property type="project" value="InterPro"/>
</dbReference>
<keyword evidence="11" id="KW-1185">Reference proteome</keyword>
<keyword evidence="7" id="KW-0411">Iron-sulfur</keyword>
<dbReference type="PROSITE" id="PS51918">
    <property type="entry name" value="RADICAL_SAM"/>
    <property type="match status" value="1"/>
</dbReference>
<dbReference type="KEGG" id="mag:amb0086"/>
<dbReference type="InterPro" id="IPR058240">
    <property type="entry name" value="rSAM_sf"/>
</dbReference>
<dbReference type="InterPro" id="IPR006158">
    <property type="entry name" value="Cobalamin-bd"/>
</dbReference>
<protein>
    <submittedName>
        <fullName evidence="10">Fe-S oxidoreductase</fullName>
    </submittedName>
</protein>
<dbReference type="InterPro" id="IPR034466">
    <property type="entry name" value="Methyltransferase_Class_B"/>
</dbReference>
<feature type="domain" description="Radical SAM core" evidence="9">
    <location>
        <begin position="214"/>
        <end position="442"/>
    </location>
</feature>
<dbReference type="Pfam" id="PF02310">
    <property type="entry name" value="B12-binding"/>
    <property type="match status" value="1"/>
</dbReference>
<dbReference type="SMART" id="SM00729">
    <property type="entry name" value="Elp3"/>
    <property type="match status" value="1"/>
</dbReference>
<evidence type="ECO:0000256" key="2">
    <source>
        <dbReference type="ARBA" id="ARBA00022603"/>
    </source>
</evidence>
<accession>Q2WB85</accession>
<dbReference type="SFLD" id="SFLDG01082">
    <property type="entry name" value="B12-binding_domain_containing"/>
    <property type="match status" value="1"/>
</dbReference>
<dbReference type="SUPFAM" id="SSF52242">
    <property type="entry name" value="Cobalamin (vitamin B12)-binding domain"/>
    <property type="match status" value="1"/>
</dbReference>
<dbReference type="PANTHER" id="PTHR43409">
    <property type="entry name" value="ANAEROBIC MAGNESIUM-PROTOPORPHYRIN IX MONOMETHYL ESTER CYCLASE-RELATED"/>
    <property type="match status" value="1"/>
</dbReference>
<dbReference type="SUPFAM" id="SSF102114">
    <property type="entry name" value="Radical SAM enzymes"/>
    <property type="match status" value="1"/>
</dbReference>
<evidence type="ECO:0000256" key="4">
    <source>
        <dbReference type="ARBA" id="ARBA00022691"/>
    </source>
</evidence>
<dbReference type="Proteomes" id="UP000007058">
    <property type="component" value="Chromosome"/>
</dbReference>
<evidence type="ECO:0000313" key="11">
    <source>
        <dbReference type="Proteomes" id="UP000007058"/>
    </source>
</evidence>
<evidence type="ECO:0000256" key="1">
    <source>
        <dbReference type="ARBA" id="ARBA00001966"/>
    </source>
</evidence>
<evidence type="ECO:0000256" key="7">
    <source>
        <dbReference type="ARBA" id="ARBA00023014"/>
    </source>
</evidence>
<dbReference type="AlphaFoldDB" id="Q2WB85"/>
<gene>
    <name evidence="10" type="ordered locus">amb0086</name>
</gene>
<name>Q2WB85_PARM1</name>
<feature type="domain" description="B12-binding" evidence="8">
    <location>
        <begin position="1"/>
        <end position="139"/>
    </location>
</feature>
<dbReference type="PROSITE" id="PS51332">
    <property type="entry name" value="B12_BINDING"/>
    <property type="match status" value="1"/>
</dbReference>
<keyword evidence="3" id="KW-0808">Transferase</keyword>
<dbReference type="GO" id="GO:0031419">
    <property type="term" value="F:cobalamin binding"/>
    <property type="evidence" value="ECO:0007669"/>
    <property type="project" value="InterPro"/>
</dbReference>
<dbReference type="InterPro" id="IPR023404">
    <property type="entry name" value="rSAM_horseshoe"/>
</dbReference>
<dbReference type="Gene3D" id="3.40.50.280">
    <property type="entry name" value="Cobalamin-binding domain"/>
    <property type="match status" value="1"/>
</dbReference>
<dbReference type="InterPro" id="IPR007197">
    <property type="entry name" value="rSAM"/>
</dbReference>
<dbReference type="GO" id="GO:0051539">
    <property type="term" value="F:4 iron, 4 sulfur cluster binding"/>
    <property type="evidence" value="ECO:0007669"/>
    <property type="project" value="UniProtKB-KW"/>
</dbReference>
<dbReference type="CDD" id="cd01335">
    <property type="entry name" value="Radical_SAM"/>
    <property type="match status" value="1"/>
</dbReference>
<dbReference type="SFLD" id="SFLDG01123">
    <property type="entry name" value="methyltransferase_(Class_B)"/>
    <property type="match status" value="1"/>
</dbReference>
<dbReference type="GO" id="GO:0046872">
    <property type="term" value="F:metal ion binding"/>
    <property type="evidence" value="ECO:0007669"/>
    <property type="project" value="UniProtKB-KW"/>
</dbReference>
<organism evidence="10 11">
    <name type="scientific">Paramagnetospirillum magneticum (strain ATCC 700264 / AMB-1)</name>
    <name type="common">Magnetospirillum magneticum</name>
    <dbReference type="NCBI Taxonomy" id="342108"/>
    <lineage>
        <taxon>Bacteria</taxon>
        <taxon>Pseudomonadati</taxon>
        <taxon>Pseudomonadota</taxon>
        <taxon>Alphaproteobacteria</taxon>
        <taxon>Rhodospirillales</taxon>
        <taxon>Magnetospirillaceae</taxon>
        <taxon>Paramagnetospirillum</taxon>
    </lineage>
</organism>
<reference evidence="10 11" key="1">
    <citation type="journal article" date="2005" name="DNA Res.">
        <title>Complete genome sequence of the facultative anaerobic magnetotactic bacterium Magnetospirillum sp. strain AMB-1.</title>
        <authorList>
            <person name="Matsunaga T."/>
            <person name="Okamura Y."/>
            <person name="Fukuda Y."/>
            <person name="Wahyudi A.T."/>
            <person name="Murase Y."/>
            <person name="Takeyama H."/>
        </authorList>
    </citation>
    <scope>NUCLEOTIDE SEQUENCE [LARGE SCALE GENOMIC DNA]</scope>
    <source>
        <strain evidence="11">ATCC 700264 / AMB-1</strain>
    </source>
</reference>